<dbReference type="Pfam" id="PF03795">
    <property type="entry name" value="YCII"/>
    <property type="match status" value="1"/>
</dbReference>
<gene>
    <name evidence="3" type="ORF">ACFO3E_16660</name>
</gene>
<evidence type="ECO:0000256" key="1">
    <source>
        <dbReference type="ARBA" id="ARBA00007689"/>
    </source>
</evidence>
<sequence>MALFLVQCRDVPEGASLRAQHRHDHLAHVRGSGQTRLAGGVLGEDDAIVGSWLVIEAANQAEAQAWCAADPFRKAGVYADVTITPVRMTYTNLKPEGI</sequence>
<organism evidence="3 4">
    <name type="scientific">Sphingobium tyrosinilyticum</name>
    <dbReference type="NCBI Taxonomy" id="2715436"/>
    <lineage>
        <taxon>Bacteria</taxon>
        <taxon>Pseudomonadati</taxon>
        <taxon>Pseudomonadota</taxon>
        <taxon>Alphaproteobacteria</taxon>
        <taxon>Sphingomonadales</taxon>
        <taxon>Sphingomonadaceae</taxon>
        <taxon>Sphingobium</taxon>
    </lineage>
</organism>
<dbReference type="PANTHER" id="PTHR33606">
    <property type="entry name" value="PROTEIN YCII"/>
    <property type="match status" value="1"/>
</dbReference>
<evidence type="ECO:0000313" key="3">
    <source>
        <dbReference type="EMBL" id="MFC4595794.1"/>
    </source>
</evidence>
<dbReference type="RefSeq" id="WP_380806431.1">
    <property type="nucleotide sequence ID" value="NZ_JBHSFZ010000058.1"/>
</dbReference>
<proteinExistence type="inferred from homology"/>
<evidence type="ECO:0000313" key="4">
    <source>
        <dbReference type="Proteomes" id="UP001595957"/>
    </source>
</evidence>
<reference evidence="4" key="1">
    <citation type="journal article" date="2019" name="Int. J. Syst. Evol. Microbiol.">
        <title>The Global Catalogue of Microorganisms (GCM) 10K type strain sequencing project: providing services to taxonomists for standard genome sequencing and annotation.</title>
        <authorList>
            <consortium name="The Broad Institute Genomics Platform"/>
            <consortium name="The Broad Institute Genome Sequencing Center for Infectious Disease"/>
            <person name="Wu L."/>
            <person name="Ma J."/>
        </authorList>
    </citation>
    <scope>NUCLEOTIDE SEQUENCE [LARGE SCALE GENOMIC DNA]</scope>
    <source>
        <strain evidence="4">NBRC 103632</strain>
    </source>
</reference>
<dbReference type="InterPro" id="IPR005545">
    <property type="entry name" value="YCII"/>
</dbReference>
<accession>A0ABV9F6B5</accession>
<comment type="caution">
    <text evidence="3">The sequence shown here is derived from an EMBL/GenBank/DDBJ whole genome shotgun (WGS) entry which is preliminary data.</text>
</comment>
<dbReference type="InterPro" id="IPR051807">
    <property type="entry name" value="Sec-metab_biosynth-assoc"/>
</dbReference>
<dbReference type="SUPFAM" id="SSF54909">
    <property type="entry name" value="Dimeric alpha+beta barrel"/>
    <property type="match status" value="1"/>
</dbReference>
<comment type="similarity">
    <text evidence="1">Belongs to the YciI family.</text>
</comment>
<evidence type="ECO:0000259" key="2">
    <source>
        <dbReference type="Pfam" id="PF03795"/>
    </source>
</evidence>
<keyword evidence="4" id="KW-1185">Reference proteome</keyword>
<dbReference type="Proteomes" id="UP001595957">
    <property type="component" value="Unassembled WGS sequence"/>
</dbReference>
<name>A0ABV9F6B5_9SPHN</name>
<dbReference type="EMBL" id="JBHSFZ010000058">
    <property type="protein sequence ID" value="MFC4595794.1"/>
    <property type="molecule type" value="Genomic_DNA"/>
</dbReference>
<feature type="domain" description="YCII-related" evidence="2">
    <location>
        <begin position="3"/>
        <end position="86"/>
    </location>
</feature>
<dbReference type="PANTHER" id="PTHR33606:SF3">
    <property type="entry name" value="PROTEIN YCII"/>
    <property type="match status" value="1"/>
</dbReference>
<dbReference type="InterPro" id="IPR011008">
    <property type="entry name" value="Dimeric_a/b-barrel"/>
</dbReference>
<dbReference type="Gene3D" id="3.30.70.1060">
    <property type="entry name" value="Dimeric alpha+beta barrel"/>
    <property type="match status" value="1"/>
</dbReference>
<protein>
    <submittedName>
        <fullName evidence="3">YciI family protein</fullName>
    </submittedName>
</protein>